<sequence length="75" mass="8413">MNIQEIAVSNRQKKKIQRDVNSEKVLQLDDNGDVIIHVASYVHFKESMKGNDATPIEAIVGDGVLDFSAEYFVFS</sequence>
<evidence type="ECO:0000313" key="2">
    <source>
        <dbReference type="Proteomes" id="UP000198862"/>
    </source>
</evidence>
<evidence type="ECO:0000313" key="1">
    <source>
        <dbReference type="EMBL" id="SFD50036.1"/>
    </source>
</evidence>
<dbReference type="RefSeq" id="WP_091990519.1">
    <property type="nucleotide sequence ID" value="NZ_FOLO01000063.1"/>
</dbReference>
<protein>
    <submittedName>
        <fullName evidence="1">Uncharacterized protein</fullName>
    </submittedName>
</protein>
<keyword evidence="2" id="KW-1185">Reference proteome</keyword>
<dbReference type="Proteomes" id="UP000198862">
    <property type="component" value="Unassembled WGS sequence"/>
</dbReference>
<reference evidence="1 2" key="1">
    <citation type="submission" date="2016-10" db="EMBL/GenBank/DDBJ databases">
        <authorList>
            <person name="de Groot N.N."/>
        </authorList>
    </citation>
    <scope>NUCLEOTIDE SEQUENCE [LARGE SCALE GENOMIC DNA]</scope>
    <source>
        <strain evidence="1 2">DSM 6059</strain>
    </source>
</reference>
<dbReference type="EMBL" id="FOLO01000063">
    <property type="protein sequence ID" value="SFD50036.1"/>
    <property type="molecule type" value="Genomic_DNA"/>
</dbReference>
<proteinExistence type="predicted"/>
<organism evidence="1 2">
    <name type="scientific">Pseudoalteromonas denitrificans DSM 6059</name>
    <dbReference type="NCBI Taxonomy" id="1123010"/>
    <lineage>
        <taxon>Bacteria</taxon>
        <taxon>Pseudomonadati</taxon>
        <taxon>Pseudomonadota</taxon>
        <taxon>Gammaproteobacteria</taxon>
        <taxon>Alteromonadales</taxon>
        <taxon>Pseudoalteromonadaceae</taxon>
        <taxon>Pseudoalteromonas</taxon>
    </lineage>
</organism>
<gene>
    <name evidence="1" type="ORF">SAMN02745724_04689</name>
</gene>
<dbReference type="AlphaFoldDB" id="A0A1I1SUH1"/>
<dbReference type="OrthoDB" id="6121002at2"/>
<accession>A0A1I1SUH1</accession>
<name>A0A1I1SUH1_9GAMM</name>